<sequence length="204" mass="22337">MARAAEAMPNMDMSRGVKKEPEGGDGGESRVFIAYLILVGVELLLISGSHEDIEMDSIGTKQRRRRNRERKGTRAVLLVAKAAGLEGFLVNPLPCGGWGWGGWVGGGVIRREYHRKKNLAATMLRQIEQRYGRDGIIGKESRAQTSSSTFSLAPRSFPTSINSSFFKSIEHSSKTSFQAALNFPSMLSTTLAESEQHASSSFIN</sequence>
<name>A0AA89BHZ0_9ASTE</name>
<feature type="region of interest" description="Disordered" evidence="1">
    <location>
        <begin position="1"/>
        <end position="25"/>
    </location>
</feature>
<accession>A0AA89BHZ0</accession>
<organism evidence="2 3">
    <name type="scientific">Escallonia herrerae</name>
    <dbReference type="NCBI Taxonomy" id="1293975"/>
    <lineage>
        <taxon>Eukaryota</taxon>
        <taxon>Viridiplantae</taxon>
        <taxon>Streptophyta</taxon>
        <taxon>Embryophyta</taxon>
        <taxon>Tracheophyta</taxon>
        <taxon>Spermatophyta</taxon>
        <taxon>Magnoliopsida</taxon>
        <taxon>eudicotyledons</taxon>
        <taxon>Gunneridae</taxon>
        <taxon>Pentapetalae</taxon>
        <taxon>asterids</taxon>
        <taxon>campanulids</taxon>
        <taxon>Escalloniales</taxon>
        <taxon>Escalloniaceae</taxon>
        <taxon>Escallonia</taxon>
    </lineage>
</organism>
<comment type="caution">
    <text evidence="2">The sequence shown here is derived from an EMBL/GenBank/DDBJ whole genome shotgun (WGS) entry which is preliminary data.</text>
</comment>
<protein>
    <submittedName>
        <fullName evidence="2">Uncharacterized protein</fullName>
    </submittedName>
</protein>
<evidence type="ECO:0000256" key="1">
    <source>
        <dbReference type="SAM" id="MobiDB-lite"/>
    </source>
</evidence>
<gene>
    <name evidence="2" type="ORF">RJ639_002588</name>
</gene>
<proteinExistence type="predicted"/>
<dbReference type="AlphaFoldDB" id="A0AA89BHZ0"/>
<evidence type="ECO:0000313" key="3">
    <source>
        <dbReference type="Proteomes" id="UP001188597"/>
    </source>
</evidence>
<dbReference type="EMBL" id="JAVXUP010000012">
    <property type="protein sequence ID" value="KAK3043020.1"/>
    <property type="molecule type" value="Genomic_DNA"/>
</dbReference>
<keyword evidence="3" id="KW-1185">Reference proteome</keyword>
<reference evidence="2" key="1">
    <citation type="submission" date="2022-12" db="EMBL/GenBank/DDBJ databases">
        <title>Draft genome assemblies for two species of Escallonia (Escalloniales).</title>
        <authorList>
            <person name="Chanderbali A."/>
            <person name="Dervinis C."/>
            <person name="Anghel I."/>
            <person name="Soltis D."/>
            <person name="Soltis P."/>
            <person name="Zapata F."/>
        </authorList>
    </citation>
    <scope>NUCLEOTIDE SEQUENCE</scope>
    <source>
        <strain evidence="2">UCBG64.0493</strain>
        <tissue evidence="2">Leaf</tissue>
    </source>
</reference>
<evidence type="ECO:0000313" key="2">
    <source>
        <dbReference type="EMBL" id="KAK3043020.1"/>
    </source>
</evidence>
<dbReference type="Proteomes" id="UP001188597">
    <property type="component" value="Unassembled WGS sequence"/>
</dbReference>